<name>Q081R9_SHEFN</name>
<evidence type="ECO:0000256" key="1">
    <source>
        <dbReference type="ARBA" id="ARBA00004496"/>
    </source>
</evidence>
<evidence type="ECO:0000256" key="6">
    <source>
        <dbReference type="ARBA" id="ARBA00023125"/>
    </source>
</evidence>
<reference evidence="12 13" key="1">
    <citation type="submission" date="2006-08" db="EMBL/GenBank/DDBJ databases">
        <title>Complete sequence of Shewanella frigidimarina NCIMB 400.</title>
        <authorList>
            <consortium name="US DOE Joint Genome Institute"/>
            <person name="Copeland A."/>
            <person name="Lucas S."/>
            <person name="Lapidus A."/>
            <person name="Barry K."/>
            <person name="Detter J.C."/>
            <person name="Glavina del Rio T."/>
            <person name="Hammon N."/>
            <person name="Israni S."/>
            <person name="Dalin E."/>
            <person name="Tice H."/>
            <person name="Pitluck S."/>
            <person name="Fredrickson J.K."/>
            <person name="Kolker E."/>
            <person name="McCuel L.A."/>
            <person name="DiChristina T."/>
            <person name="Nealson K.H."/>
            <person name="Newman D."/>
            <person name="Tiedje J.M."/>
            <person name="Zhou J."/>
            <person name="Romine M.F."/>
            <person name="Culley D.E."/>
            <person name="Serres M."/>
            <person name="Chertkov O."/>
            <person name="Brettin T."/>
            <person name="Bruce D."/>
            <person name="Han C."/>
            <person name="Tapia R."/>
            <person name="Gilna P."/>
            <person name="Schmutz J."/>
            <person name="Larimer F."/>
            <person name="Land M."/>
            <person name="Hauser L."/>
            <person name="Kyrpides N."/>
            <person name="Mikhailova N."/>
            <person name="Richardson P."/>
        </authorList>
    </citation>
    <scope>NUCLEOTIDE SEQUENCE [LARGE SCALE GENOMIC DNA]</scope>
    <source>
        <strain evidence="12 13">NCIMB 400</strain>
    </source>
</reference>
<proteinExistence type="predicted"/>
<dbReference type="EMBL" id="CP000447">
    <property type="protein sequence ID" value="ABI71996.1"/>
    <property type="molecule type" value="Genomic_DNA"/>
</dbReference>
<keyword evidence="13" id="KW-1185">Reference proteome</keyword>
<dbReference type="InterPro" id="IPR039420">
    <property type="entry name" value="WalR-like"/>
</dbReference>
<dbReference type="Gene3D" id="1.10.10.10">
    <property type="entry name" value="Winged helix-like DNA-binding domain superfamily/Winged helix DNA-binding domain"/>
    <property type="match status" value="1"/>
</dbReference>
<keyword evidence="6 9" id="KW-0238">DNA-binding</keyword>
<dbReference type="PROSITE" id="PS50110">
    <property type="entry name" value="RESPONSE_REGULATORY"/>
    <property type="match status" value="1"/>
</dbReference>
<evidence type="ECO:0000259" key="11">
    <source>
        <dbReference type="PROSITE" id="PS51755"/>
    </source>
</evidence>
<keyword evidence="2" id="KW-0963">Cytoplasm</keyword>
<dbReference type="GeneID" id="41837514"/>
<dbReference type="SUPFAM" id="SSF46894">
    <property type="entry name" value="C-terminal effector domain of the bipartite response regulators"/>
    <property type="match status" value="1"/>
</dbReference>
<keyword evidence="7" id="KW-0804">Transcription</keyword>
<dbReference type="OrthoDB" id="9802426at2"/>
<dbReference type="Gene3D" id="3.40.50.2300">
    <property type="match status" value="1"/>
</dbReference>
<dbReference type="HOGENOM" id="CLU_000445_30_3_6"/>
<dbReference type="InterPro" id="IPR011006">
    <property type="entry name" value="CheY-like_superfamily"/>
</dbReference>
<evidence type="ECO:0000256" key="8">
    <source>
        <dbReference type="PROSITE-ProRule" id="PRU00169"/>
    </source>
</evidence>
<keyword evidence="5" id="KW-0805">Transcription regulation</keyword>
<evidence type="ECO:0000256" key="7">
    <source>
        <dbReference type="ARBA" id="ARBA00023163"/>
    </source>
</evidence>
<dbReference type="SMART" id="SM00448">
    <property type="entry name" value="REC"/>
    <property type="match status" value="1"/>
</dbReference>
<keyword evidence="3 8" id="KW-0597">Phosphoprotein</keyword>
<dbReference type="PANTHER" id="PTHR48111:SF39">
    <property type="entry name" value="TRANSCRIPTIONAL REGULATORY PROTEIN CPXR"/>
    <property type="match status" value="1"/>
</dbReference>
<dbReference type="Pfam" id="PF00072">
    <property type="entry name" value="Response_reg"/>
    <property type="match status" value="1"/>
</dbReference>
<dbReference type="PANTHER" id="PTHR48111">
    <property type="entry name" value="REGULATOR OF RPOS"/>
    <property type="match status" value="1"/>
</dbReference>
<sequence length="220" mass="25686">MKNILFIEHTLSDKSDVGRQLNEQGYSIHRVNNAFDALIQMETLQLEAILLDFSVPKMESFWLLVARQSRTPIIVLAESNSELERINALELGADDYLTRPINIRELQLRLNVLHRRCQAPINDDVNDSIGFDDTSYTISFADKSLVLTQTEYRLFKYLFDRQGEVVTKEELQLRVLHKELGRFDRNLDMHISNTRRKLVKRNLPRELINTVRGQGYSFSF</sequence>
<feature type="domain" description="OmpR/PhoB-type" evidence="11">
    <location>
        <begin position="120"/>
        <end position="220"/>
    </location>
</feature>
<protein>
    <submittedName>
        <fullName evidence="12">Two component transcriptional regulator, winged helix family</fullName>
    </submittedName>
</protein>
<dbReference type="GO" id="GO:0006355">
    <property type="term" value="P:regulation of DNA-templated transcription"/>
    <property type="evidence" value="ECO:0007669"/>
    <property type="project" value="InterPro"/>
</dbReference>
<feature type="DNA-binding region" description="OmpR/PhoB-type" evidence="9">
    <location>
        <begin position="120"/>
        <end position="220"/>
    </location>
</feature>
<dbReference type="InterPro" id="IPR016032">
    <property type="entry name" value="Sig_transdc_resp-reg_C-effctor"/>
</dbReference>
<dbReference type="InterPro" id="IPR001867">
    <property type="entry name" value="OmpR/PhoB-type_DNA-bd"/>
</dbReference>
<evidence type="ECO:0000256" key="5">
    <source>
        <dbReference type="ARBA" id="ARBA00023015"/>
    </source>
</evidence>
<dbReference type="GO" id="GO:0000976">
    <property type="term" value="F:transcription cis-regulatory region binding"/>
    <property type="evidence" value="ECO:0007669"/>
    <property type="project" value="TreeGrafter"/>
</dbReference>
<evidence type="ECO:0000313" key="13">
    <source>
        <dbReference type="Proteomes" id="UP000000684"/>
    </source>
</evidence>
<dbReference type="GO" id="GO:0005829">
    <property type="term" value="C:cytosol"/>
    <property type="evidence" value="ECO:0007669"/>
    <property type="project" value="TreeGrafter"/>
</dbReference>
<keyword evidence="4" id="KW-0902">Two-component regulatory system</keyword>
<evidence type="ECO:0000259" key="10">
    <source>
        <dbReference type="PROSITE" id="PS50110"/>
    </source>
</evidence>
<dbReference type="Proteomes" id="UP000000684">
    <property type="component" value="Chromosome"/>
</dbReference>
<dbReference type="SMART" id="SM00862">
    <property type="entry name" value="Trans_reg_C"/>
    <property type="match status" value="1"/>
</dbReference>
<evidence type="ECO:0000256" key="3">
    <source>
        <dbReference type="ARBA" id="ARBA00022553"/>
    </source>
</evidence>
<dbReference type="GO" id="GO:0032993">
    <property type="term" value="C:protein-DNA complex"/>
    <property type="evidence" value="ECO:0007669"/>
    <property type="project" value="TreeGrafter"/>
</dbReference>
<evidence type="ECO:0000313" key="12">
    <source>
        <dbReference type="EMBL" id="ABI71996.1"/>
    </source>
</evidence>
<gene>
    <name evidence="12" type="ordered locus">Sfri_2150</name>
</gene>
<evidence type="ECO:0000256" key="4">
    <source>
        <dbReference type="ARBA" id="ARBA00023012"/>
    </source>
</evidence>
<feature type="modified residue" description="4-aspartylphosphate" evidence="8">
    <location>
        <position position="52"/>
    </location>
</feature>
<evidence type="ECO:0000256" key="9">
    <source>
        <dbReference type="PROSITE-ProRule" id="PRU01091"/>
    </source>
</evidence>
<dbReference type="GO" id="GO:0000156">
    <property type="term" value="F:phosphorelay response regulator activity"/>
    <property type="evidence" value="ECO:0007669"/>
    <property type="project" value="TreeGrafter"/>
</dbReference>
<dbReference type="InterPro" id="IPR001789">
    <property type="entry name" value="Sig_transdc_resp-reg_receiver"/>
</dbReference>
<dbReference type="KEGG" id="sfr:Sfri_2150"/>
<dbReference type="RefSeq" id="WP_011637606.1">
    <property type="nucleotide sequence ID" value="NC_008345.1"/>
</dbReference>
<organism evidence="12 13">
    <name type="scientific">Shewanella frigidimarina (strain NCIMB 400)</name>
    <dbReference type="NCBI Taxonomy" id="318167"/>
    <lineage>
        <taxon>Bacteria</taxon>
        <taxon>Pseudomonadati</taxon>
        <taxon>Pseudomonadota</taxon>
        <taxon>Gammaproteobacteria</taxon>
        <taxon>Alteromonadales</taxon>
        <taxon>Shewanellaceae</taxon>
        <taxon>Shewanella</taxon>
    </lineage>
</organism>
<feature type="domain" description="Response regulatory" evidence="10">
    <location>
        <begin position="3"/>
        <end position="114"/>
    </location>
</feature>
<dbReference type="SUPFAM" id="SSF52172">
    <property type="entry name" value="CheY-like"/>
    <property type="match status" value="1"/>
</dbReference>
<accession>Q081R9</accession>
<dbReference type="CDD" id="cd00383">
    <property type="entry name" value="trans_reg_C"/>
    <property type="match status" value="1"/>
</dbReference>
<dbReference type="eggNOG" id="COG0745">
    <property type="taxonomic scope" value="Bacteria"/>
</dbReference>
<dbReference type="Pfam" id="PF00486">
    <property type="entry name" value="Trans_reg_C"/>
    <property type="match status" value="1"/>
</dbReference>
<dbReference type="InterPro" id="IPR036388">
    <property type="entry name" value="WH-like_DNA-bd_sf"/>
</dbReference>
<evidence type="ECO:0000256" key="2">
    <source>
        <dbReference type="ARBA" id="ARBA00022490"/>
    </source>
</evidence>
<dbReference type="Gene3D" id="6.10.250.690">
    <property type="match status" value="1"/>
</dbReference>
<dbReference type="STRING" id="318167.Sfri_2150"/>
<dbReference type="AlphaFoldDB" id="Q081R9"/>
<comment type="subcellular location">
    <subcellularLocation>
        <location evidence="1">Cytoplasm</location>
    </subcellularLocation>
</comment>
<dbReference type="PROSITE" id="PS51755">
    <property type="entry name" value="OMPR_PHOB"/>
    <property type="match status" value="1"/>
</dbReference>